<name>A0A5B2WWS3_9PSEU</name>
<comment type="caution">
    <text evidence="2">The sequence shown here is derived from an EMBL/GenBank/DDBJ whole genome shotgun (WGS) entry which is preliminary data.</text>
</comment>
<gene>
    <name evidence="2" type="ORF">F0L68_27030</name>
</gene>
<dbReference type="Proteomes" id="UP000323454">
    <property type="component" value="Unassembled WGS sequence"/>
</dbReference>
<dbReference type="NCBIfam" id="TIGR02118">
    <property type="entry name" value="EthD family reductase"/>
    <property type="match status" value="1"/>
</dbReference>
<feature type="region of interest" description="Disordered" evidence="1">
    <location>
        <begin position="1"/>
        <end position="36"/>
    </location>
</feature>
<reference evidence="2 3" key="2">
    <citation type="submission" date="2019-09" db="EMBL/GenBank/DDBJ databases">
        <authorList>
            <person name="Jin C."/>
        </authorList>
    </citation>
    <scope>NUCLEOTIDE SEQUENCE [LARGE SCALE GENOMIC DNA]</scope>
    <source>
        <strain evidence="2 3">AN110305</strain>
    </source>
</reference>
<sequence>MSCAEVAASVHLPQRRTTTRRSSVTEQGQPTKITFVYSNPTDPDAFEAAYPDQLALARKLPGLTRLQTAKVWPKEDGSPTPAYRLLDLYFADYAAASAAAAEAGPLVGATIEHATGGVAIAFAEVLEDV</sequence>
<dbReference type="InterPro" id="IPR009799">
    <property type="entry name" value="EthD_dom"/>
</dbReference>
<feature type="compositionally biased region" description="Polar residues" evidence="1">
    <location>
        <begin position="26"/>
        <end position="36"/>
    </location>
</feature>
<evidence type="ECO:0000313" key="3">
    <source>
        <dbReference type="Proteomes" id="UP000323454"/>
    </source>
</evidence>
<accession>A0A5B2WWS3</accession>
<dbReference type="OrthoDB" id="5294870at2"/>
<proteinExistence type="predicted"/>
<dbReference type="InterPro" id="IPR011008">
    <property type="entry name" value="Dimeric_a/b-barrel"/>
</dbReference>
<evidence type="ECO:0000313" key="2">
    <source>
        <dbReference type="EMBL" id="KAA2256101.1"/>
    </source>
</evidence>
<dbReference type="EMBL" id="VUOB01000053">
    <property type="protein sequence ID" value="KAA2256101.1"/>
    <property type="molecule type" value="Genomic_DNA"/>
</dbReference>
<dbReference type="AlphaFoldDB" id="A0A5B2WWS3"/>
<reference evidence="2 3" key="1">
    <citation type="submission" date="2019-09" db="EMBL/GenBank/DDBJ databases">
        <title>Goodfellowia gen. nov., a new genus of the Pseudonocardineae related to Actinoalloteichus, containing Goodfellowia coeruleoviolacea gen. nov., comb. nov. gen. nov., comb. nov.</title>
        <authorList>
            <person name="Labeda D."/>
        </authorList>
    </citation>
    <scope>NUCLEOTIDE SEQUENCE [LARGE SCALE GENOMIC DNA]</scope>
    <source>
        <strain evidence="2 3">AN110305</strain>
    </source>
</reference>
<keyword evidence="3" id="KW-1185">Reference proteome</keyword>
<dbReference type="SUPFAM" id="SSF54909">
    <property type="entry name" value="Dimeric alpha+beta barrel"/>
    <property type="match status" value="1"/>
</dbReference>
<organism evidence="2 3">
    <name type="scientific">Solihabitans fulvus</name>
    <dbReference type="NCBI Taxonomy" id="1892852"/>
    <lineage>
        <taxon>Bacteria</taxon>
        <taxon>Bacillati</taxon>
        <taxon>Actinomycetota</taxon>
        <taxon>Actinomycetes</taxon>
        <taxon>Pseudonocardiales</taxon>
        <taxon>Pseudonocardiaceae</taxon>
        <taxon>Solihabitans</taxon>
    </lineage>
</organism>
<evidence type="ECO:0000256" key="1">
    <source>
        <dbReference type="SAM" id="MobiDB-lite"/>
    </source>
</evidence>
<dbReference type="GO" id="GO:0016491">
    <property type="term" value="F:oxidoreductase activity"/>
    <property type="evidence" value="ECO:0007669"/>
    <property type="project" value="InterPro"/>
</dbReference>
<protein>
    <submittedName>
        <fullName evidence="2">EthD family reductase</fullName>
    </submittedName>
</protein>
<dbReference type="Gene3D" id="3.30.70.100">
    <property type="match status" value="1"/>
</dbReference>